<dbReference type="PROSITE" id="PS50110">
    <property type="entry name" value="RESPONSE_REGULATORY"/>
    <property type="match status" value="1"/>
</dbReference>
<feature type="domain" description="Response regulatory" evidence="4">
    <location>
        <begin position="4"/>
        <end position="120"/>
    </location>
</feature>
<evidence type="ECO:0000313" key="6">
    <source>
        <dbReference type="EMBL" id="AET69234.1"/>
    </source>
</evidence>
<dbReference type="Proteomes" id="UP000006346">
    <property type="component" value="Chromosome"/>
</dbReference>
<dbReference type="GO" id="GO:0000156">
    <property type="term" value="F:phosphorelay response regulator activity"/>
    <property type="evidence" value="ECO:0007669"/>
    <property type="project" value="InterPro"/>
</dbReference>
<evidence type="ECO:0000256" key="1">
    <source>
        <dbReference type="ARBA" id="ARBA00018672"/>
    </source>
</evidence>
<proteinExistence type="predicted"/>
<dbReference type="SUPFAM" id="SSF52172">
    <property type="entry name" value="CheY-like"/>
    <property type="match status" value="1"/>
</dbReference>
<evidence type="ECO:0000256" key="3">
    <source>
        <dbReference type="PROSITE-ProRule" id="PRU00169"/>
    </source>
</evidence>
<reference evidence="6 7" key="2">
    <citation type="journal article" date="2012" name="J. Bacteriol.">
        <title>Complete genome sequences of Desulfosporosinus orientis DSM765T, Desulfosporosinus youngiae DSM17734T, Desulfosporosinus meridiei DSM13257T, and Desulfosporosinus acidiphilus DSM22704T.</title>
        <authorList>
            <person name="Pester M."/>
            <person name="Brambilla E."/>
            <person name="Alazard D."/>
            <person name="Rattei T."/>
            <person name="Weinmaier T."/>
            <person name="Han J."/>
            <person name="Lucas S."/>
            <person name="Lapidus A."/>
            <person name="Cheng J.F."/>
            <person name="Goodwin L."/>
            <person name="Pitluck S."/>
            <person name="Peters L."/>
            <person name="Ovchinnikova G."/>
            <person name="Teshima H."/>
            <person name="Detter J.C."/>
            <person name="Han C.S."/>
            <person name="Tapia R."/>
            <person name="Land M.L."/>
            <person name="Hauser L."/>
            <person name="Kyrpides N.C."/>
            <person name="Ivanova N.N."/>
            <person name="Pagani I."/>
            <person name="Huntmann M."/>
            <person name="Wei C.L."/>
            <person name="Davenport K.W."/>
            <person name="Daligault H."/>
            <person name="Chain P.S."/>
            <person name="Chen A."/>
            <person name="Mavromatis K."/>
            <person name="Markowitz V."/>
            <person name="Szeto E."/>
            <person name="Mikhailova N."/>
            <person name="Pati A."/>
            <person name="Wagner M."/>
            <person name="Woyke T."/>
            <person name="Ollivier B."/>
            <person name="Klenk H.P."/>
            <person name="Spring S."/>
            <person name="Loy A."/>
        </authorList>
    </citation>
    <scope>NUCLEOTIDE SEQUENCE [LARGE SCALE GENOMIC DNA]</scope>
    <source>
        <strain evidence="7">ATCC 19365 / DSM 765 / NCIMB 8382 / VKM B-1628</strain>
    </source>
</reference>
<dbReference type="eggNOG" id="COG3279">
    <property type="taxonomic scope" value="Bacteria"/>
</dbReference>
<dbReference type="SMART" id="SM00448">
    <property type="entry name" value="REC"/>
    <property type="match status" value="1"/>
</dbReference>
<keyword evidence="7" id="KW-1185">Reference proteome</keyword>
<sequence length="242" mass="28243">MPIKIAICDDTVEDIELLSSALYTYDPSFEIITYTNGETLIDEFRDSSLFADILFLDIYMPGINGVKTAQRLRVERKDLKIIFISSSKEHYPQAYEVFAFNYLLKPFDRERLYRVLDRAIDEICRERSHKIRFSYKSTVYSVDCRDILYIESRDKLILFHLADGSTLQCYGKLDGIAKELPEQSFIRCHQSFIVNTFYVTELGENHFRVGQVVIGISKKHLKHAKDQYYASLFSHMGRGQWG</sequence>
<name>G7W6V2_DESOD</name>
<dbReference type="Gene3D" id="3.40.50.2300">
    <property type="match status" value="1"/>
</dbReference>
<dbReference type="OrthoDB" id="9779387at2"/>
<dbReference type="EMBL" id="CP003108">
    <property type="protein sequence ID" value="AET69234.1"/>
    <property type="molecule type" value="Genomic_DNA"/>
</dbReference>
<gene>
    <name evidence="6" type="ordered locus">Desor_3772</name>
</gene>
<dbReference type="GO" id="GO:0003677">
    <property type="term" value="F:DNA binding"/>
    <property type="evidence" value="ECO:0007669"/>
    <property type="project" value="InterPro"/>
</dbReference>
<comment type="function">
    <text evidence="2">May play the central regulatory role in sporulation. It may be an element of the effector pathway responsible for the activation of sporulation genes in response to nutritional stress. Spo0A may act in concert with spo0H (a sigma factor) to control the expression of some genes that are critical to the sporulation process.</text>
</comment>
<dbReference type="InterPro" id="IPR011006">
    <property type="entry name" value="CheY-like_superfamily"/>
</dbReference>
<feature type="modified residue" description="4-aspartylphosphate" evidence="3">
    <location>
        <position position="57"/>
    </location>
</feature>
<keyword evidence="3" id="KW-0597">Phosphoprotein</keyword>
<dbReference type="Pfam" id="PF04397">
    <property type="entry name" value="LytTR"/>
    <property type="match status" value="1"/>
</dbReference>
<dbReference type="STRING" id="768706.Desor_3772"/>
<dbReference type="KEGG" id="dor:Desor_3772"/>
<dbReference type="PANTHER" id="PTHR37299:SF1">
    <property type="entry name" value="STAGE 0 SPORULATION PROTEIN A HOMOLOG"/>
    <property type="match status" value="1"/>
</dbReference>
<dbReference type="SMART" id="SM00850">
    <property type="entry name" value="LytTR"/>
    <property type="match status" value="1"/>
</dbReference>
<dbReference type="InterPro" id="IPR001789">
    <property type="entry name" value="Sig_transdc_resp-reg_receiver"/>
</dbReference>
<dbReference type="Gene3D" id="2.40.50.1020">
    <property type="entry name" value="LytTr DNA-binding domain"/>
    <property type="match status" value="1"/>
</dbReference>
<dbReference type="Pfam" id="PF00072">
    <property type="entry name" value="Response_reg"/>
    <property type="match status" value="1"/>
</dbReference>
<evidence type="ECO:0000259" key="4">
    <source>
        <dbReference type="PROSITE" id="PS50110"/>
    </source>
</evidence>
<evidence type="ECO:0000259" key="5">
    <source>
        <dbReference type="PROSITE" id="PS50930"/>
    </source>
</evidence>
<dbReference type="PROSITE" id="PS50930">
    <property type="entry name" value="HTH_LYTTR"/>
    <property type="match status" value="1"/>
</dbReference>
<dbReference type="InterPro" id="IPR007492">
    <property type="entry name" value="LytTR_DNA-bd_dom"/>
</dbReference>
<protein>
    <recommendedName>
        <fullName evidence="1">Stage 0 sporulation protein A homolog</fullName>
    </recommendedName>
</protein>
<dbReference type="InterPro" id="IPR046947">
    <property type="entry name" value="LytR-like"/>
</dbReference>
<accession>G7W6V2</accession>
<evidence type="ECO:0000256" key="2">
    <source>
        <dbReference type="ARBA" id="ARBA00024867"/>
    </source>
</evidence>
<dbReference type="AlphaFoldDB" id="G7W6V2"/>
<dbReference type="PATRIC" id="fig|768706.3.peg.3810"/>
<evidence type="ECO:0000313" key="7">
    <source>
        <dbReference type="Proteomes" id="UP000006346"/>
    </source>
</evidence>
<dbReference type="HOGENOM" id="CLU_000445_14_2_9"/>
<organism evidence="6 7">
    <name type="scientific">Desulfosporosinus orientis (strain ATCC 19365 / DSM 765 / NCIMB 8382 / VKM B-1628 / Singapore I)</name>
    <name type="common">Desulfotomaculum orientis</name>
    <dbReference type="NCBI Taxonomy" id="768706"/>
    <lineage>
        <taxon>Bacteria</taxon>
        <taxon>Bacillati</taxon>
        <taxon>Bacillota</taxon>
        <taxon>Clostridia</taxon>
        <taxon>Eubacteriales</taxon>
        <taxon>Desulfitobacteriaceae</taxon>
        <taxon>Desulfosporosinus</taxon>
    </lineage>
</organism>
<reference evidence="7" key="1">
    <citation type="submission" date="2011-11" db="EMBL/GenBank/DDBJ databases">
        <title>Complete sequence of Desulfosporosinus orientis DSM 765.</title>
        <authorList>
            <person name="Lucas S."/>
            <person name="Han J."/>
            <person name="Lapidus A."/>
            <person name="Cheng J.-F."/>
            <person name="Goodwin L."/>
            <person name="Pitluck S."/>
            <person name="Peters L."/>
            <person name="Ovchinnikova G."/>
            <person name="Teshima H."/>
            <person name="Detter J.C."/>
            <person name="Han C."/>
            <person name="Tapia R."/>
            <person name="Land M."/>
            <person name="Hauser L."/>
            <person name="Kyrpides N."/>
            <person name="Ivanova N."/>
            <person name="Pagani I."/>
            <person name="Pester M."/>
            <person name="Spring S."/>
            <person name="Ollivier B."/>
            <person name="Rattei T."/>
            <person name="Klenk H.-P."/>
            <person name="Wagner M."/>
            <person name="Loy A."/>
            <person name="Woyke T."/>
        </authorList>
    </citation>
    <scope>NUCLEOTIDE SEQUENCE [LARGE SCALE GENOMIC DNA]</scope>
    <source>
        <strain evidence="7">ATCC 19365 / DSM 765 / NCIMB 8382 / VKM B-1628</strain>
    </source>
</reference>
<feature type="domain" description="HTH LytTR-type" evidence="5">
    <location>
        <begin position="131"/>
        <end position="202"/>
    </location>
</feature>
<dbReference type="PANTHER" id="PTHR37299">
    <property type="entry name" value="TRANSCRIPTIONAL REGULATOR-RELATED"/>
    <property type="match status" value="1"/>
</dbReference>